<dbReference type="Gene3D" id="3.40.50.720">
    <property type="entry name" value="NAD(P)-binding Rossmann-like Domain"/>
    <property type="match status" value="1"/>
</dbReference>
<proteinExistence type="predicted"/>
<dbReference type="Gene3D" id="3.30.1780.10">
    <property type="entry name" value="ornithine cyclodeaminase, domain 1"/>
    <property type="match status" value="1"/>
</dbReference>
<dbReference type="PANTHER" id="PTHR13812">
    <property type="entry name" value="KETIMINE REDUCTASE MU-CRYSTALLIN"/>
    <property type="match status" value="1"/>
</dbReference>
<protein>
    <submittedName>
        <fullName evidence="1">Alanine dehydrogenase</fullName>
    </submittedName>
</protein>
<dbReference type="PANTHER" id="PTHR13812:SF19">
    <property type="entry name" value="KETIMINE REDUCTASE MU-CRYSTALLIN"/>
    <property type="match status" value="1"/>
</dbReference>
<dbReference type="SUPFAM" id="SSF51735">
    <property type="entry name" value="NAD(P)-binding Rossmann-fold domains"/>
    <property type="match status" value="1"/>
</dbReference>
<dbReference type="GO" id="GO:0005737">
    <property type="term" value="C:cytoplasm"/>
    <property type="evidence" value="ECO:0007669"/>
    <property type="project" value="TreeGrafter"/>
</dbReference>
<dbReference type="PIRSF" id="PIRSF001439">
    <property type="entry name" value="CryM"/>
    <property type="match status" value="1"/>
</dbReference>
<reference evidence="2" key="1">
    <citation type="submission" date="2017-04" db="EMBL/GenBank/DDBJ databases">
        <authorList>
            <person name="Varghese N."/>
            <person name="Submissions S."/>
        </authorList>
    </citation>
    <scope>NUCLEOTIDE SEQUENCE [LARGE SCALE GENOMIC DNA]</scope>
    <source>
        <strain evidence="2">LMG 29540</strain>
    </source>
</reference>
<dbReference type="InterPro" id="IPR036291">
    <property type="entry name" value="NAD(P)-bd_dom_sf"/>
</dbReference>
<accession>A0A1X7J1S6</accession>
<organism evidence="1 2">
    <name type="scientific">Paraburkholderia susongensis</name>
    <dbReference type="NCBI Taxonomy" id="1515439"/>
    <lineage>
        <taxon>Bacteria</taxon>
        <taxon>Pseudomonadati</taxon>
        <taxon>Pseudomonadota</taxon>
        <taxon>Betaproteobacteria</taxon>
        <taxon>Burkholderiales</taxon>
        <taxon>Burkholderiaceae</taxon>
        <taxon>Paraburkholderia</taxon>
    </lineage>
</organism>
<dbReference type="OrthoDB" id="5293744at2"/>
<keyword evidence="2" id="KW-1185">Reference proteome</keyword>
<evidence type="ECO:0000313" key="1">
    <source>
        <dbReference type="EMBL" id="SMG21487.1"/>
    </source>
</evidence>
<dbReference type="Pfam" id="PF02423">
    <property type="entry name" value="OCD_Mu_crystall"/>
    <property type="match status" value="1"/>
</dbReference>
<name>A0A1X7J1S6_9BURK</name>
<evidence type="ECO:0000313" key="2">
    <source>
        <dbReference type="Proteomes" id="UP000193228"/>
    </source>
</evidence>
<dbReference type="RefSeq" id="WP_085481283.1">
    <property type="nucleotide sequence ID" value="NZ_FXAT01000002.1"/>
</dbReference>
<gene>
    <name evidence="1" type="ORF">SAMN06265784_102103</name>
</gene>
<dbReference type="STRING" id="1515439.SAMN06265784_102103"/>
<dbReference type="InterPro" id="IPR003462">
    <property type="entry name" value="ODC_Mu_crystall"/>
</dbReference>
<dbReference type="AlphaFoldDB" id="A0A1X7J1S6"/>
<dbReference type="EMBL" id="FXAT01000002">
    <property type="protein sequence ID" value="SMG21487.1"/>
    <property type="molecule type" value="Genomic_DNA"/>
</dbReference>
<dbReference type="InterPro" id="IPR023401">
    <property type="entry name" value="ODC_N"/>
</dbReference>
<sequence length="367" mass="40087">MLLIDNDCVARVLTMRDCIDVQERAFAGLPDGASIGRPRIDTYVPTLSDDSYYRFGSVDGATGGILAVRLKSDVMVWPRDADGRAGSEQKYCVEPGTYCGLVMLFSTENGAPLAMLNDGHLQHMRVGGAAGLGTRLLAREDAHVVGMIGSGGMAQTFLEALVAVRDIRRVRVFSRREANRTRFAHDMRAKFGIEVETVGSAEQAVRGADIVATCTDSMTPVIDADWLEPGMHVVALTPREFDARVAARFDVRIAQGHERLALEESERFSQRVSGSPNAFIGGSNEERARLPVSRGERVDTAGWPVYTDVITGRAPGRTDARQITFYYTVGNWGVQFAAVGGHAYREAARQGLGMSLPDHYFLQSIRN</sequence>
<dbReference type="Proteomes" id="UP000193228">
    <property type="component" value="Unassembled WGS sequence"/>
</dbReference>